<keyword evidence="3" id="KW-1185">Reference proteome</keyword>
<feature type="transmembrane region" description="Helical" evidence="1">
    <location>
        <begin position="44"/>
        <end position="68"/>
    </location>
</feature>
<dbReference type="Proteomes" id="UP001165583">
    <property type="component" value="Unassembled WGS sequence"/>
</dbReference>
<proteinExistence type="predicted"/>
<evidence type="ECO:0000313" key="2">
    <source>
        <dbReference type="EMBL" id="MCT2398617.1"/>
    </source>
</evidence>
<keyword evidence="1" id="KW-1133">Transmembrane helix</keyword>
<keyword evidence="1" id="KW-0812">Transmembrane</keyword>
<dbReference type="EMBL" id="JANZXA010000001">
    <property type="protein sequence ID" value="MCT2398617.1"/>
    <property type="molecule type" value="Genomic_DNA"/>
</dbReference>
<feature type="transmembrane region" description="Helical" evidence="1">
    <location>
        <begin position="20"/>
        <end position="38"/>
    </location>
</feature>
<feature type="transmembrane region" description="Helical" evidence="1">
    <location>
        <begin position="80"/>
        <end position="102"/>
    </location>
</feature>
<evidence type="ECO:0000313" key="3">
    <source>
        <dbReference type="Proteomes" id="UP001165583"/>
    </source>
</evidence>
<sequence>MTWRGRFLGRRGIALYMRNAVASTLSFLLDLLLIWIMVDHFGVYQFVAVIVGFVMANAFHYVLARVWIFHESMRGIVSGYFYFLSNALFGLVVILVGFALLTDGLGLPYLPARVVASLCAGTLVFMLNATLNFRQL</sequence>
<organism evidence="2 3">
    <name type="scientific">Novosphingobium mangrovi</name>
    <name type="common">ex Huang et al. 2023</name>
    <dbReference type="NCBI Taxonomy" id="2976432"/>
    <lineage>
        <taxon>Bacteria</taxon>
        <taxon>Pseudomonadati</taxon>
        <taxon>Pseudomonadota</taxon>
        <taxon>Alphaproteobacteria</taxon>
        <taxon>Sphingomonadales</taxon>
        <taxon>Sphingomonadaceae</taxon>
        <taxon>Novosphingobium</taxon>
    </lineage>
</organism>
<reference evidence="2" key="1">
    <citation type="submission" date="2022-09" db="EMBL/GenBank/DDBJ databases">
        <title>Novosphingobium sp. Nov., a polycyclic aromatic hydrocarbon-degrading bacterium isolated form mangrove sediments in HongKong.</title>
        <authorList>
            <person name="Hu Z."/>
        </authorList>
    </citation>
    <scope>NUCLEOTIDE SEQUENCE</scope>
    <source>
        <strain evidence="2">HK4-1</strain>
    </source>
</reference>
<feature type="transmembrane region" description="Helical" evidence="1">
    <location>
        <begin position="114"/>
        <end position="133"/>
    </location>
</feature>
<dbReference type="RefSeq" id="WP_260043892.1">
    <property type="nucleotide sequence ID" value="NZ_JANZXA010000001.1"/>
</dbReference>
<protein>
    <submittedName>
        <fullName evidence="2">GtrA family protein</fullName>
    </submittedName>
</protein>
<keyword evidence="1" id="KW-0472">Membrane</keyword>
<evidence type="ECO:0000256" key="1">
    <source>
        <dbReference type="SAM" id="Phobius"/>
    </source>
</evidence>
<comment type="caution">
    <text evidence="2">The sequence shown here is derived from an EMBL/GenBank/DDBJ whole genome shotgun (WGS) entry which is preliminary data.</text>
</comment>
<gene>
    <name evidence="2" type="ORF">NZK81_03550</name>
</gene>
<accession>A0ABT2I1C8</accession>
<name>A0ABT2I1C8_9SPHN</name>